<keyword evidence="3 5" id="KW-0378">Hydrolase</keyword>
<keyword evidence="2 5" id="KW-0645">Protease</keyword>
<comment type="caution">
    <text evidence="9">The sequence shown here is derived from an EMBL/GenBank/DDBJ whole genome shotgun (WGS) entry which is preliminary data.</text>
</comment>
<dbReference type="FunFam" id="2.30.42.10:FF:000063">
    <property type="entry name" value="Peptidase, S41 family"/>
    <property type="match status" value="1"/>
</dbReference>
<evidence type="ECO:0000256" key="6">
    <source>
        <dbReference type="SAM" id="MobiDB-lite"/>
    </source>
</evidence>
<dbReference type="Gene3D" id="3.30.750.44">
    <property type="match status" value="1"/>
</dbReference>
<sequence length="410" mass="44897">MKIKLKLHQIRFIVLVLAVVLLAGGIGFWFGEHQVGIDFNQAPHVVIERRQPLEKQDINFSLFWDVWDRVEQSFLDKSKIDPAKMVYGAISGMVSSLEDPYTVFLPPQEQKLSKEDLSGAFEGVGIQLDYKDSKIVVVAPLSGTPAEKSGVKAGDLILRVKDENKKIDKETAGMSVLEVVGLIRGPKGTKVKLTLQHEGEAKTYEVEIMRETIVVPSVEVKFVDGIAHLKLMKFGDRTSEEWDQAVALIISQEPPVKGVILDLRNNPGGYLSGSVFIGSEFLSSGLVVQQEHSDGRKETFSVNRPGKLTTQTLVVLVNKGTASASEIVAGALQEYKRAKIIGETTFGKGTIQEAQDLPGGSGLHITSARWLLPSGKSVDKTGVIPDNQIKDDPNTEEDEQLSQAIKILTD</sequence>
<accession>A0A2M8ESP1</accession>
<evidence type="ECO:0000256" key="7">
    <source>
        <dbReference type="SAM" id="Phobius"/>
    </source>
</evidence>
<dbReference type="GO" id="GO:0006508">
    <property type="term" value="P:proteolysis"/>
    <property type="evidence" value="ECO:0007669"/>
    <property type="project" value="UniProtKB-KW"/>
</dbReference>
<keyword evidence="7" id="KW-1133">Transmembrane helix</keyword>
<keyword evidence="7" id="KW-0472">Membrane</keyword>
<dbReference type="Gene3D" id="3.90.226.10">
    <property type="entry name" value="2-enoyl-CoA Hydratase, Chain A, domain 1"/>
    <property type="match status" value="1"/>
</dbReference>
<evidence type="ECO:0000259" key="8">
    <source>
        <dbReference type="PROSITE" id="PS50106"/>
    </source>
</evidence>
<dbReference type="InterPro" id="IPR029045">
    <property type="entry name" value="ClpP/crotonase-like_dom_sf"/>
</dbReference>
<dbReference type="InterPro" id="IPR001478">
    <property type="entry name" value="PDZ"/>
</dbReference>
<evidence type="ECO:0000256" key="1">
    <source>
        <dbReference type="ARBA" id="ARBA00009179"/>
    </source>
</evidence>
<dbReference type="SMART" id="SM00228">
    <property type="entry name" value="PDZ"/>
    <property type="match status" value="1"/>
</dbReference>
<dbReference type="SUPFAM" id="SSF52096">
    <property type="entry name" value="ClpP/crotonase"/>
    <property type="match status" value="1"/>
</dbReference>
<reference evidence="10" key="1">
    <citation type="submission" date="2017-09" db="EMBL/GenBank/DDBJ databases">
        <title>Depth-based differentiation of microbial function through sediment-hosted aquifers and enrichment of novel symbionts in the deep terrestrial subsurface.</title>
        <authorList>
            <person name="Probst A.J."/>
            <person name="Ladd B."/>
            <person name="Jarett J.K."/>
            <person name="Geller-Mcgrath D.E."/>
            <person name="Sieber C.M.K."/>
            <person name="Emerson J.B."/>
            <person name="Anantharaman K."/>
            <person name="Thomas B.C."/>
            <person name="Malmstrom R."/>
            <person name="Stieglmeier M."/>
            <person name="Klingl A."/>
            <person name="Woyke T."/>
            <person name="Ryan C.M."/>
            <person name="Banfield J.F."/>
        </authorList>
    </citation>
    <scope>NUCLEOTIDE SEQUENCE [LARGE SCALE GENOMIC DNA]</scope>
</reference>
<dbReference type="CDD" id="cd07560">
    <property type="entry name" value="Peptidase_S41_CPP"/>
    <property type="match status" value="1"/>
</dbReference>
<dbReference type="GO" id="GO:0030288">
    <property type="term" value="C:outer membrane-bounded periplasmic space"/>
    <property type="evidence" value="ECO:0007669"/>
    <property type="project" value="TreeGrafter"/>
</dbReference>
<feature type="transmembrane region" description="Helical" evidence="7">
    <location>
        <begin position="12"/>
        <end position="31"/>
    </location>
</feature>
<dbReference type="NCBIfam" id="TIGR00225">
    <property type="entry name" value="prc"/>
    <property type="match status" value="1"/>
</dbReference>
<name>A0A2M8ESP1_9BACT</name>
<dbReference type="GO" id="GO:0004175">
    <property type="term" value="F:endopeptidase activity"/>
    <property type="evidence" value="ECO:0007669"/>
    <property type="project" value="TreeGrafter"/>
</dbReference>
<organism evidence="9 10">
    <name type="scientific">Candidatus Shapirobacteria bacterium CG_4_9_14_0_2_um_filter_39_11</name>
    <dbReference type="NCBI Taxonomy" id="1974478"/>
    <lineage>
        <taxon>Bacteria</taxon>
        <taxon>Candidatus Shapironibacteriota</taxon>
    </lineage>
</organism>
<evidence type="ECO:0000256" key="5">
    <source>
        <dbReference type="RuleBase" id="RU004404"/>
    </source>
</evidence>
<evidence type="ECO:0000256" key="4">
    <source>
        <dbReference type="ARBA" id="ARBA00022825"/>
    </source>
</evidence>
<dbReference type="SMART" id="SM00245">
    <property type="entry name" value="TSPc"/>
    <property type="match status" value="1"/>
</dbReference>
<dbReference type="InterPro" id="IPR036034">
    <property type="entry name" value="PDZ_sf"/>
</dbReference>
<dbReference type="CDD" id="cd06782">
    <property type="entry name" value="cpPDZ_CPP-like"/>
    <property type="match status" value="1"/>
</dbReference>
<evidence type="ECO:0000256" key="2">
    <source>
        <dbReference type="ARBA" id="ARBA00022670"/>
    </source>
</evidence>
<feature type="region of interest" description="Disordered" evidence="6">
    <location>
        <begin position="379"/>
        <end position="403"/>
    </location>
</feature>
<dbReference type="InterPro" id="IPR004447">
    <property type="entry name" value="Peptidase_S41A"/>
</dbReference>
<keyword evidence="7" id="KW-0812">Transmembrane</keyword>
<comment type="similarity">
    <text evidence="1 5">Belongs to the peptidase S41A family.</text>
</comment>
<dbReference type="InterPro" id="IPR005151">
    <property type="entry name" value="Tail-specific_protease"/>
</dbReference>
<dbReference type="GO" id="GO:0007165">
    <property type="term" value="P:signal transduction"/>
    <property type="evidence" value="ECO:0007669"/>
    <property type="project" value="TreeGrafter"/>
</dbReference>
<dbReference type="Pfam" id="PF03572">
    <property type="entry name" value="Peptidase_S41"/>
    <property type="match status" value="1"/>
</dbReference>
<dbReference type="Pfam" id="PF22694">
    <property type="entry name" value="CtpB_N-like"/>
    <property type="match status" value="1"/>
</dbReference>
<dbReference type="GO" id="GO:0008236">
    <property type="term" value="F:serine-type peptidase activity"/>
    <property type="evidence" value="ECO:0007669"/>
    <property type="project" value="UniProtKB-KW"/>
</dbReference>
<evidence type="ECO:0000256" key="3">
    <source>
        <dbReference type="ARBA" id="ARBA00022801"/>
    </source>
</evidence>
<dbReference type="EMBL" id="PFSF01000035">
    <property type="protein sequence ID" value="PJC28145.1"/>
    <property type="molecule type" value="Genomic_DNA"/>
</dbReference>
<dbReference type="Proteomes" id="UP000229816">
    <property type="component" value="Unassembled WGS sequence"/>
</dbReference>
<dbReference type="SUPFAM" id="SSF50156">
    <property type="entry name" value="PDZ domain-like"/>
    <property type="match status" value="1"/>
</dbReference>
<dbReference type="Pfam" id="PF13180">
    <property type="entry name" value="PDZ_2"/>
    <property type="match status" value="1"/>
</dbReference>
<dbReference type="PANTHER" id="PTHR32060">
    <property type="entry name" value="TAIL-SPECIFIC PROTEASE"/>
    <property type="match status" value="1"/>
</dbReference>
<dbReference type="Gene3D" id="2.30.42.10">
    <property type="match status" value="1"/>
</dbReference>
<dbReference type="PANTHER" id="PTHR32060:SF30">
    <property type="entry name" value="CARBOXY-TERMINAL PROCESSING PROTEASE CTPA"/>
    <property type="match status" value="1"/>
</dbReference>
<gene>
    <name evidence="9" type="ORF">CO054_01715</name>
</gene>
<protein>
    <submittedName>
        <fullName evidence="9">Peptidase S41</fullName>
    </submittedName>
</protein>
<evidence type="ECO:0000313" key="9">
    <source>
        <dbReference type="EMBL" id="PJC28145.1"/>
    </source>
</evidence>
<dbReference type="AlphaFoldDB" id="A0A2M8ESP1"/>
<dbReference type="PROSITE" id="PS50106">
    <property type="entry name" value="PDZ"/>
    <property type="match status" value="1"/>
</dbReference>
<evidence type="ECO:0000313" key="10">
    <source>
        <dbReference type="Proteomes" id="UP000229816"/>
    </source>
</evidence>
<feature type="domain" description="PDZ" evidence="8">
    <location>
        <begin position="109"/>
        <end position="184"/>
    </location>
</feature>
<dbReference type="InterPro" id="IPR055210">
    <property type="entry name" value="CtpA/B_N"/>
</dbReference>
<keyword evidence="4 5" id="KW-0720">Serine protease</keyword>
<proteinExistence type="inferred from homology"/>